<dbReference type="Proteomes" id="UP000190449">
    <property type="component" value="Unassembled WGS sequence"/>
</dbReference>
<evidence type="ECO:0000313" key="5">
    <source>
        <dbReference type="EMBL" id="SHK50717.1"/>
    </source>
</evidence>
<dbReference type="RefSeq" id="WP_073303358.1">
    <property type="nucleotide sequence ID" value="NZ_FRAW01000008.1"/>
</dbReference>
<dbReference type="NCBIfam" id="NF002565">
    <property type="entry name" value="PRK02195.1"/>
    <property type="match status" value="1"/>
</dbReference>
<organism evidence="5 7">
    <name type="scientific">Fibrobacter intestinalis</name>
    <dbReference type="NCBI Taxonomy" id="28122"/>
    <lineage>
        <taxon>Bacteria</taxon>
        <taxon>Pseudomonadati</taxon>
        <taxon>Fibrobacterota</taxon>
        <taxon>Fibrobacteria</taxon>
        <taxon>Fibrobacterales</taxon>
        <taxon>Fibrobacteraceae</taxon>
        <taxon>Fibrobacter</taxon>
    </lineage>
</organism>
<accession>A0A1M6T1B0</accession>
<name>A0A1M6T1B0_9BACT</name>
<accession>A0A1T4L0C2</accession>
<evidence type="ECO:0000256" key="3">
    <source>
        <dbReference type="ARBA" id="ARBA00023065"/>
    </source>
</evidence>
<sequence length="206" mass="23617">MAKVKLTKNALKMERDALKRYQRYLPTLLLKKQQLQMEMRTLQAKVMAKREEEDSLRTSMASWVGLYAEAIEWDKYISVKEVREDEGNIAGVEIPIFNGVDFKVTIPDFFTTPAWLDEGIRSLQGLIALRLERRVLEKQYELLSAELRSTSQRVNLFEKVKIPETKENIRTINIFLSDQQISGVARSKLAKGKANARILTQEGAAA</sequence>
<dbReference type="Pfam" id="PF01813">
    <property type="entry name" value="ATP-synt_D"/>
    <property type="match status" value="1"/>
</dbReference>
<reference evidence="5" key="1">
    <citation type="submission" date="2016-11" db="EMBL/GenBank/DDBJ databases">
        <authorList>
            <person name="Jaros S."/>
            <person name="Januszkiewicz K."/>
            <person name="Wedrychowicz H."/>
        </authorList>
    </citation>
    <scope>NUCLEOTIDE SEQUENCE [LARGE SCALE GENOMIC DNA]</scope>
    <source>
        <strain evidence="5">UWOS</strain>
    </source>
</reference>
<dbReference type="Proteomes" id="UP000184275">
    <property type="component" value="Unassembled WGS sequence"/>
</dbReference>
<dbReference type="EMBL" id="FUWU01000008">
    <property type="protein sequence ID" value="SJZ47987.1"/>
    <property type="molecule type" value="Genomic_DNA"/>
</dbReference>
<evidence type="ECO:0000313" key="7">
    <source>
        <dbReference type="Proteomes" id="UP000184275"/>
    </source>
</evidence>
<comment type="similarity">
    <text evidence="1">Belongs to the V-ATPase D subunit family.</text>
</comment>
<keyword evidence="4" id="KW-0175">Coiled coil</keyword>
<gene>
    <name evidence="6" type="ORF">SAMN02745108_00717</name>
    <name evidence="5" type="ORF">SAMN05720469_10836</name>
</gene>
<keyword evidence="7" id="KW-1185">Reference proteome</keyword>
<keyword evidence="3" id="KW-0406">Ion transport</keyword>
<reference evidence="7" key="2">
    <citation type="submission" date="2016-11" db="EMBL/GenBank/DDBJ databases">
        <authorList>
            <person name="Varghese N."/>
            <person name="Submissions S."/>
        </authorList>
    </citation>
    <scope>NUCLEOTIDE SEQUENCE [LARGE SCALE GENOMIC DNA]</scope>
    <source>
        <strain evidence="7">UWOS</strain>
    </source>
</reference>
<feature type="coiled-coil region" evidence="4">
    <location>
        <begin position="126"/>
        <end position="153"/>
    </location>
</feature>
<evidence type="ECO:0000313" key="8">
    <source>
        <dbReference type="Proteomes" id="UP000190449"/>
    </source>
</evidence>
<dbReference type="NCBIfam" id="TIGR00309">
    <property type="entry name" value="V_ATPase_subD"/>
    <property type="match status" value="1"/>
</dbReference>
<dbReference type="STRING" id="28122.SAMN02745108_00717"/>
<dbReference type="PANTHER" id="PTHR11671">
    <property type="entry name" value="V-TYPE ATP SYNTHASE SUBUNIT D"/>
    <property type="match status" value="1"/>
</dbReference>
<dbReference type="InterPro" id="IPR002699">
    <property type="entry name" value="V_ATPase_D"/>
</dbReference>
<reference evidence="6 8" key="3">
    <citation type="submission" date="2017-02" db="EMBL/GenBank/DDBJ databases">
        <authorList>
            <person name="Peterson S.W."/>
        </authorList>
    </citation>
    <scope>NUCLEOTIDE SEQUENCE [LARGE SCALE GENOMIC DNA]</scope>
    <source>
        <strain evidence="6 8">ATCC 43854</strain>
    </source>
</reference>
<evidence type="ECO:0000313" key="6">
    <source>
        <dbReference type="EMBL" id="SJZ47987.1"/>
    </source>
</evidence>
<evidence type="ECO:0000256" key="4">
    <source>
        <dbReference type="SAM" id="Coils"/>
    </source>
</evidence>
<protein>
    <submittedName>
        <fullName evidence="5">V/A-type H+-transporting ATPase subunit D</fullName>
    </submittedName>
</protein>
<proteinExistence type="inferred from homology"/>
<evidence type="ECO:0000256" key="1">
    <source>
        <dbReference type="ARBA" id="ARBA00005850"/>
    </source>
</evidence>
<keyword evidence="2" id="KW-0813">Transport</keyword>
<dbReference type="GO" id="GO:0046961">
    <property type="term" value="F:proton-transporting ATPase activity, rotational mechanism"/>
    <property type="evidence" value="ECO:0007669"/>
    <property type="project" value="InterPro"/>
</dbReference>
<dbReference type="EMBL" id="FRAW01000008">
    <property type="protein sequence ID" value="SHK50717.1"/>
    <property type="molecule type" value="Genomic_DNA"/>
</dbReference>
<dbReference type="AlphaFoldDB" id="A0A1M6T1B0"/>
<dbReference type="Gene3D" id="1.10.287.3240">
    <property type="match status" value="1"/>
</dbReference>
<evidence type="ECO:0000256" key="2">
    <source>
        <dbReference type="ARBA" id="ARBA00022448"/>
    </source>
</evidence>